<proteinExistence type="predicted"/>
<dbReference type="Proteomes" id="UP000626220">
    <property type="component" value="Unassembled WGS sequence"/>
</dbReference>
<organism evidence="2 3">
    <name type="scientific">Seohaeicola zhoushanensis</name>
    <dbReference type="NCBI Taxonomy" id="1569283"/>
    <lineage>
        <taxon>Bacteria</taxon>
        <taxon>Pseudomonadati</taxon>
        <taxon>Pseudomonadota</taxon>
        <taxon>Alphaproteobacteria</taxon>
        <taxon>Rhodobacterales</taxon>
        <taxon>Roseobacteraceae</taxon>
        <taxon>Seohaeicola</taxon>
    </lineage>
</organism>
<dbReference type="EMBL" id="BNCJ01000001">
    <property type="protein sequence ID" value="GHF33346.1"/>
    <property type="molecule type" value="Genomic_DNA"/>
</dbReference>
<dbReference type="RefSeq" id="WP_189678065.1">
    <property type="nucleotide sequence ID" value="NZ_BNCJ01000001.1"/>
</dbReference>
<comment type="caution">
    <text evidence="2">The sequence shown here is derived from an EMBL/GenBank/DDBJ whole genome shotgun (WGS) entry which is preliminary data.</text>
</comment>
<evidence type="ECO:0000313" key="3">
    <source>
        <dbReference type="Proteomes" id="UP000626220"/>
    </source>
</evidence>
<gene>
    <name evidence="2" type="ORF">GCM10017056_00950</name>
</gene>
<evidence type="ECO:0000256" key="1">
    <source>
        <dbReference type="SAM" id="MobiDB-lite"/>
    </source>
</evidence>
<keyword evidence="3" id="KW-1185">Reference proteome</keyword>
<reference evidence="2" key="2">
    <citation type="submission" date="2020-09" db="EMBL/GenBank/DDBJ databases">
        <authorList>
            <person name="Sun Q."/>
            <person name="Kim S."/>
        </authorList>
    </citation>
    <scope>NUCLEOTIDE SEQUENCE</scope>
    <source>
        <strain evidence="2">KCTC 42650</strain>
    </source>
</reference>
<reference evidence="2" key="1">
    <citation type="journal article" date="2014" name="Int. J. Syst. Evol. Microbiol.">
        <title>Complete genome sequence of Corynebacterium casei LMG S-19264T (=DSM 44701T), isolated from a smear-ripened cheese.</title>
        <authorList>
            <consortium name="US DOE Joint Genome Institute (JGI-PGF)"/>
            <person name="Walter F."/>
            <person name="Albersmeier A."/>
            <person name="Kalinowski J."/>
            <person name="Ruckert C."/>
        </authorList>
    </citation>
    <scope>NUCLEOTIDE SEQUENCE</scope>
    <source>
        <strain evidence="2">KCTC 42650</strain>
    </source>
</reference>
<protein>
    <submittedName>
        <fullName evidence="2">Uncharacterized protein</fullName>
    </submittedName>
</protein>
<name>A0A8J3M357_9RHOB</name>
<sequence>MANLHDCLQRAVDAGQLDQVRANGARWEYDQLVERYSQAMPRHQAEATAVAHLKEATSRARRSRRHMVLNQLQSMVRIRDLIGNSPDPAVALKNLLEFTEGSGFTGESVSSLKNAYVRSINAGLNDVLKATGRNLLGKSRDVALLKDVVRELHGEATGKPRAVQLADAVRHQQKRMRQAFNAHGGDIGEIADYGLAHSHDTARLRKAGFDTWAKEIAPRLAWDRIIDKKTGQPFAAQGGRPAPAAEAAFLRDVYQGIVTRGWDDQFPKMTVGGKALYNTRAEARVLHFRDGSNWLEYNAKFGSADPFSAMIGQLHGMARDVALMRVLGPNPKLGLEFASQVATKRATTASDWKLEARVKSAAGTAKTMLAHLDGSASVAEAESWGRFFAGARQVLTSIQLGSAILSSTTDLATIRIGAAVSGLNPNNVTARHVQLMASHATRETAARMGYIADTLANAGSTTARFTGEVMSGELPELLSNITMRASGLAYWTDMARTAFKMEFAGYLADNAGKAFDQIDAPLKKLFTDRGITAADWDLLRDPATLFDAGGGKTFLTAHHFLEHQAKLTRAQAEGLAMRLDMAIEEQMEIAIPNASLEGTAFVLRGNKPGTFAGEFLRSTAQYKNFALSLTLGQYRRFIGRPTPWSKAVYAAKVSVGLITLGALAVQLKELAKGNDPRPMDTGKFWMAALMQGGGLGIFGDFFSSETSRSGGGIGETLAGPVAGLASDVMRPVASNVQRLIEGKGTLFGRDIANFARYNTPVASSLWYTRLAYDRLVADTLQSFLDPEAEQQWHRQMRRREKDYGTRSFWPRGAATPDRTPDLTNALGGRP</sequence>
<dbReference type="AlphaFoldDB" id="A0A8J3M357"/>
<accession>A0A8J3M357</accession>
<feature type="region of interest" description="Disordered" evidence="1">
    <location>
        <begin position="795"/>
        <end position="830"/>
    </location>
</feature>
<evidence type="ECO:0000313" key="2">
    <source>
        <dbReference type="EMBL" id="GHF33346.1"/>
    </source>
</evidence>